<protein>
    <submittedName>
        <fullName evidence="1">Uncharacterized protein</fullName>
    </submittedName>
</protein>
<gene>
    <name evidence="1" type="ORF">LNAOJCKE_5484</name>
</gene>
<organism evidence="1 2">
    <name type="scientific">Methylorubrum aminovorans</name>
    <dbReference type="NCBI Taxonomy" id="269069"/>
    <lineage>
        <taxon>Bacteria</taxon>
        <taxon>Pseudomonadati</taxon>
        <taxon>Pseudomonadota</taxon>
        <taxon>Alphaproteobacteria</taxon>
        <taxon>Hyphomicrobiales</taxon>
        <taxon>Methylobacteriaceae</taxon>
        <taxon>Methylorubrum</taxon>
    </lineage>
</organism>
<comment type="caution">
    <text evidence="1">The sequence shown here is derived from an EMBL/GenBank/DDBJ whole genome shotgun (WGS) entry which is preliminary data.</text>
</comment>
<reference evidence="1" key="2">
    <citation type="submission" date="2021-08" db="EMBL/GenBank/DDBJ databases">
        <authorList>
            <person name="Tani A."/>
            <person name="Ola A."/>
            <person name="Ogura Y."/>
            <person name="Katsura K."/>
            <person name="Hayashi T."/>
        </authorList>
    </citation>
    <scope>NUCLEOTIDE SEQUENCE</scope>
    <source>
        <strain evidence="1">NBRC 15686</strain>
    </source>
</reference>
<name>A0ABQ4UN49_9HYPH</name>
<sequence length="225" mass="24521">MHLAGDLVRQWRGCPYGVAGFGAVHVLTDGWLRGPEGQVFGTAQKVRILRHLPAVVSGRGPSELPEYFADRARWRFVSFDEAVSNMHETYTIALAQFGTANPQARARPNLILMAGWSEERGRPECWVMDSGSEAAGPQQIMNTCAPLSPELIGRLVAMGLSGGMASFDPSRDGLRVMRAQRDLRFPHPVSGEKQPALGGFCQHTVITADGITTRIVERWPAAQAA</sequence>
<evidence type="ECO:0000313" key="2">
    <source>
        <dbReference type="Proteomes" id="UP001055039"/>
    </source>
</evidence>
<reference evidence="1" key="1">
    <citation type="journal article" date="2021" name="Front. Microbiol.">
        <title>Comprehensive Comparative Genomics and Phenotyping of Methylobacterium Species.</title>
        <authorList>
            <person name="Alessa O."/>
            <person name="Ogura Y."/>
            <person name="Fujitani Y."/>
            <person name="Takami H."/>
            <person name="Hayashi T."/>
            <person name="Sahin N."/>
            <person name="Tani A."/>
        </authorList>
    </citation>
    <scope>NUCLEOTIDE SEQUENCE</scope>
    <source>
        <strain evidence="1">NBRC 15686</strain>
    </source>
</reference>
<dbReference type="Proteomes" id="UP001055039">
    <property type="component" value="Unassembled WGS sequence"/>
</dbReference>
<dbReference type="EMBL" id="BPRC01000050">
    <property type="protein sequence ID" value="GJE68247.1"/>
    <property type="molecule type" value="Genomic_DNA"/>
</dbReference>
<evidence type="ECO:0000313" key="1">
    <source>
        <dbReference type="EMBL" id="GJE68247.1"/>
    </source>
</evidence>
<proteinExistence type="predicted"/>
<accession>A0ABQ4UN49</accession>
<keyword evidence="2" id="KW-1185">Reference proteome</keyword>